<evidence type="ECO:0000313" key="2">
    <source>
        <dbReference type="Proteomes" id="UP000824164"/>
    </source>
</evidence>
<sequence length="344" mass="38199">MKWIKKYKKAAVCIGVLLIIAIAAAVWHRQQILSVTAYEMAADEERSDGPVENTFYTDQLTQKEYKVYTQMLEHLDGRKGGIVAFEEPLTGEEYMRVTTALEDAGNNYFYGFYDIPMDDSDVYVKYDNSDILKITDPQITKCILFLSCAEGIDQQGEYGDDGTVLNLDSVGEALARNTDDGLTTIEHVQNETEEILNGILEGLDGEASKKEAISYFLEWLDENMTFASDVSENASSFSNMGQVFEGVTIYNDLSALSQGKATALGYAKIFAELCRQAGMDAHLVFGQWGRSSFTKESYVLCAVSLGEATVYVDASGGKSAQLAGHRCMMEEEARNHMEFASYFQ</sequence>
<dbReference type="AlphaFoldDB" id="A0A9D1HHR0"/>
<dbReference type="Proteomes" id="UP000824164">
    <property type="component" value="Unassembled WGS sequence"/>
</dbReference>
<organism evidence="1 2">
    <name type="scientific">Candidatus Onthocola gallistercoris</name>
    <dbReference type="NCBI Taxonomy" id="2840876"/>
    <lineage>
        <taxon>Bacteria</taxon>
        <taxon>Bacillati</taxon>
        <taxon>Bacillota</taxon>
        <taxon>Bacilli</taxon>
        <taxon>Candidatus Onthocola</taxon>
    </lineage>
</organism>
<reference evidence="1" key="1">
    <citation type="submission" date="2020-10" db="EMBL/GenBank/DDBJ databases">
        <authorList>
            <person name="Gilroy R."/>
        </authorList>
    </citation>
    <scope>NUCLEOTIDE SEQUENCE</scope>
    <source>
        <strain evidence="1">CHK187-14744</strain>
    </source>
</reference>
<accession>A0A9D1HHR0</accession>
<comment type="caution">
    <text evidence="1">The sequence shown here is derived from an EMBL/GenBank/DDBJ whole genome shotgun (WGS) entry which is preliminary data.</text>
</comment>
<protein>
    <recommendedName>
        <fullName evidence="3">Transglutaminase-like domain-containing protein</fullName>
    </recommendedName>
</protein>
<gene>
    <name evidence="1" type="ORF">IAB63_09435</name>
</gene>
<dbReference type="EMBL" id="DVLT01000056">
    <property type="protein sequence ID" value="HIU03458.1"/>
    <property type="molecule type" value="Genomic_DNA"/>
</dbReference>
<evidence type="ECO:0008006" key="3">
    <source>
        <dbReference type="Google" id="ProtNLM"/>
    </source>
</evidence>
<evidence type="ECO:0000313" key="1">
    <source>
        <dbReference type="EMBL" id="HIU03458.1"/>
    </source>
</evidence>
<name>A0A9D1HHR0_9FIRM</name>
<reference evidence="1" key="2">
    <citation type="journal article" date="2021" name="PeerJ">
        <title>Extensive microbial diversity within the chicken gut microbiome revealed by metagenomics and culture.</title>
        <authorList>
            <person name="Gilroy R."/>
            <person name="Ravi A."/>
            <person name="Getino M."/>
            <person name="Pursley I."/>
            <person name="Horton D.L."/>
            <person name="Alikhan N.F."/>
            <person name="Baker D."/>
            <person name="Gharbi K."/>
            <person name="Hall N."/>
            <person name="Watson M."/>
            <person name="Adriaenssens E.M."/>
            <person name="Foster-Nyarko E."/>
            <person name="Jarju S."/>
            <person name="Secka A."/>
            <person name="Antonio M."/>
            <person name="Oren A."/>
            <person name="Chaudhuri R.R."/>
            <person name="La Ragione R."/>
            <person name="Hildebrand F."/>
            <person name="Pallen M.J."/>
        </authorList>
    </citation>
    <scope>NUCLEOTIDE SEQUENCE</scope>
    <source>
        <strain evidence="1">CHK187-14744</strain>
    </source>
</reference>
<proteinExistence type="predicted"/>